<evidence type="ECO:0000313" key="2">
    <source>
        <dbReference type="Proteomes" id="UP000177328"/>
    </source>
</evidence>
<gene>
    <name evidence="1" type="ORF">A3D25_03760</name>
</gene>
<organism evidence="1 2">
    <name type="scientific">Candidatus Daviesbacteria bacterium RIFCSPHIGHO2_02_FULL_43_12</name>
    <dbReference type="NCBI Taxonomy" id="1797776"/>
    <lineage>
        <taxon>Bacteria</taxon>
        <taxon>Candidatus Daviesiibacteriota</taxon>
    </lineage>
</organism>
<sequence>MEILIHRTVREGKASKRTGEKLSVFQFLKDLAPAQCLRVGDPIGYHGSGRLMRLPSDLVIGVRIMKIDGQYFALVQMDPLAPLIQNTADVPLAKQISDAKRAVQEALTLFGQEEGNTPHGHDYLVPIDPSARRGSFRINKSNLLEVRCSRFSRGIGASRERIK</sequence>
<proteinExistence type="predicted"/>
<dbReference type="EMBL" id="MFDD01000014">
    <property type="protein sequence ID" value="OGE39898.1"/>
    <property type="molecule type" value="Genomic_DNA"/>
</dbReference>
<dbReference type="Proteomes" id="UP000177328">
    <property type="component" value="Unassembled WGS sequence"/>
</dbReference>
<evidence type="ECO:0000313" key="1">
    <source>
        <dbReference type="EMBL" id="OGE39898.1"/>
    </source>
</evidence>
<dbReference type="AlphaFoldDB" id="A0A1F5KG96"/>
<reference evidence="1 2" key="1">
    <citation type="journal article" date="2016" name="Nat. Commun.">
        <title>Thousands of microbial genomes shed light on interconnected biogeochemical processes in an aquifer system.</title>
        <authorList>
            <person name="Anantharaman K."/>
            <person name="Brown C.T."/>
            <person name="Hug L.A."/>
            <person name="Sharon I."/>
            <person name="Castelle C.J."/>
            <person name="Probst A.J."/>
            <person name="Thomas B.C."/>
            <person name="Singh A."/>
            <person name="Wilkins M.J."/>
            <person name="Karaoz U."/>
            <person name="Brodie E.L."/>
            <person name="Williams K.H."/>
            <person name="Hubbard S.S."/>
            <person name="Banfield J.F."/>
        </authorList>
    </citation>
    <scope>NUCLEOTIDE SEQUENCE [LARGE SCALE GENOMIC DNA]</scope>
</reference>
<protein>
    <submittedName>
        <fullName evidence="1">Uncharacterized protein</fullName>
    </submittedName>
</protein>
<accession>A0A1F5KG96</accession>
<comment type="caution">
    <text evidence="1">The sequence shown here is derived from an EMBL/GenBank/DDBJ whole genome shotgun (WGS) entry which is preliminary data.</text>
</comment>
<name>A0A1F5KG96_9BACT</name>